<proteinExistence type="predicted"/>
<dbReference type="Pfam" id="PF05050">
    <property type="entry name" value="Methyltransf_21"/>
    <property type="match status" value="1"/>
</dbReference>
<protein>
    <submittedName>
        <fullName evidence="3">Unannotated protein</fullName>
    </submittedName>
</protein>
<gene>
    <name evidence="3" type="ORF">UFOPK1493_01828</name>
</gene>
<dbReference type="NCBIfam" id="TIGR01444">
    <property type="entry name" value="fkbM_fam"/>
    <property type="match status" value="1"/>
</dbReference>
<dbReference type="InterPro" id="IPR006342">
    <property type="entry name" value="FkbM_mtfrase"/>
</dbReference>
<accession>A0A6J6DEX9</accession>
<dbReference type="SUPFAM" id="SSF53335">
    <property type="entry name" value="S-adenosyl-L-methionine-dependent methyltransferases"/>
    <property type="match status" value="1"/>
</dbReference>
<evidence type="ECO:0000256" key="1">
    <source>
        <dbReference type="SAM" id="MobiDB-lite"/>
    </source>
</evidence>
<evidence type="ECO:0000259" key="2">
    <source>
        <dbReference type="Pfam" id="PF05050"/>
    </source>
</evidence>
<dbReference type="EMBL" id="CAEZSR010000062">
    <property type="protein sequence ID" value="CAB4561655.1"/>
    <property type="molecule type" value="Genomic_DNA"/>
</dbReference>
<reference evidence="3" key="1">
    <citation type="submission" date="2020-05" db="EMBL/GenBank/DDBJ databases">
        <authorList>
            <person name="Chiriac C."/>
            <person name="Salcher M."/>
            <person name="Ghai R."/>
            <person name="Kavagutti S V."/>
        </authorList>
    </citation>
    <scope>NUCLEOTIDE SEQUENCE</scope>
</reference>
<feature type="region of interest" description="Disordered" evidence="1">
    <location>
        <begin position="401"/>
        <end position="442"/>
    </location>
</feature>
<dbReference type="Gene3D" id="3.40.50.150">
    <property type="entry name" value="Vaccinia Virus protein VP39"/>
    <property type="match status" value="1"/>
</dbReference>
<sequence>MKVSYAQNSEDVMLWRALGHVRDGFWVDIGAAWPVEDSVTKWFSLRGWRGINVEPNPRLHAMLVDDRPRDLNLACAVADRAGTMTLEMMSETGLSTLDTELAGTYRREGRVVESIDVPVLTLAEILGRHVPDDQEIHFLKIDVEGFEAPVVEGNDWSVKRPWIVVVEATRPSTQIVTVEYEQTLLDAGYHTVYHDGLNRFYVADEHADLDRSFSSPPNVFDGFVSAAYIATEERAAAMEVAALEDRHRADVAVAEVERLRDEVAWMRSGWDVTLGQLDDAHRASMAAQRELGNAREVLHDRERALARVTQDLLAAQHFVAEADGEIRRRDGRIAELEQHLAGVGPHITSLEQYVANLEQHVANLERHIGDMYASTSWRFAKPVRVVSILVRDPKAVVDRLLRRRPQDGSPDSAAKPAVETPSLDPSPEGSRVDPGAAPRPAEAVTAIERAIGLAADEAAQEPLQ</sequence>
<dbReference type="Gene3D" id="1.20.5.340">
    <property type="match status" value="1"/>
</dbReference>
<organism evidence="3">
    <name type="scientific">freshwater metagenome</name>
    <dbReference type="NCBI Taxonomy" id="449393"/>
    <lineage>
        <taxon>unclassified sequences</taxon>
        <taxon>metagenomes</taxon>
        <taxon>ecological metagenomes</taxon>
    </lineage>
</organism>
<dbReference type="AlphaFoldDB" id="A0A6J6DEX9"/>
<feature type="domain" description="Methyltransferase FkbM" evidence="2">
    <location>
        <begin position="28"/>
        <end position="189"/>
    </location>
</feature>
<evidence type="ECO:0000313" key="3">
    <source>
        <dbReference type="EMBL" id="CAB4561655.1"/>
    </source>
</evidence>
<name>A0A6J6DEX9_9ZZZZ</name>
<dbReference type="InterPro" id="IPR029063">
    <property type="entry name" value="SAM-dependent_MTases_sf"/>
</dbReference>